<accession>A0AAW1WIX3</accession>
<feature type="domain" description="WRKY" evidence="8">
    <location>
        <begin position="335"/>
        <end position="401"/>
    </location>
</feature>
<dbReference type="SUPFAM" id="SSF118290">
    <property type="entry name" value="WRKY DNA-binding domain"/>
    <property type="match status" value="1"/>
</dbReference>
<name>A0AAW1WIX3_RUBAR</name>
<keyword evidence="3" id="KW-0238">DNA-binding</keyword>
<gene>
    <name evidence="9" type="ORF">M0R45_032883</name>
</gene>
<evidence type="ECO:0000313" key="10">
    <source>
        <dbReference type="Proteomes" id="UP001457282"/>
    </source>
</evidence>
<sequence length="611" mass="65956">MAKGGGLSIDSDPIGYLSLHKPIVLNSFQQEDQYPNCTHKIQDLSTFSMDRSPPPQTLQFSVNLNCTDDHHRQNSPPPPSDDDDQRKVVDERDFFADDNNKADEASADVADKMDFDDGPSGIEFNVNTGLNLLITNTSSDQSVVDDGMSSSIEDKRAKSELAVLQAELERMNAENQRLRGMLTQVTTNYNALQVHLLSLMQNQKADNSVEAEEKNLNNGNGSQLVVPRQFMDLGLAANGDAEEPSQSSSDERSREQRSGSGDNGKISAGHVGDEGLAFDQEKKEFLRGVNAGDESPEQQTQSWGPNKVPRLNSPKEVDQTEATMRKARVSVRARSEAPMITDGCQWRKYGQKMAKGNPCPRAYYRCTMAAGCPVRKQVQRCAEDRTILITTYEGNHNHPLPPAAMAMASTTSSAARMLLSGSMPSADGLMDSNFLTRTILPCSSSMATISASAPFPTVTLDLTQSPNPLQFQKPPGQFNIPFPNPSQNFTNGPVSLLPQIFGQALYNQSKFSGLQMSQDMDRNAQLGGPQSQQAQQGQQQNSLADTVTAATAAIAADPNFTAALAAAITSIIGNAHPSNNGNNSTTNNTSNASASGNNNNNNSSSSSKLQQ</sequence>
<evidence type="ECO:0000256" key="7">
    <source>
        <dbReference type="SAM" id="MobiDB-lite"/>
    </source>
</evidence>
<feature type="region of interest" description="Disordered" evidence="7">
    <location>
        <begin position="576"/>
        <end position="611"/>
    </location>
</feature>
<feature type="region of interest" description="Disordered" evidence="7">
    <location>
        <begin position="292"/>
        <end position="321"/>
    </location>
</feature>
<proteinExistence type="predicted"/>
<evidence type="ECO:0000259" key="8">
    <source>
        <dbReference type="PROSITE" id="PS50811"/>
    </source>
</evidence>
<evidence type="ECO:0000256" key="2">
    <source>
        <dbReference type="ARBA" id="ARBA00023015"/>
    </source>
</evidence>
<dbReference type="FunFam" id="2.20.25.80:FF:000002">
    <property type="entry name" value="probable WRKY transcription factor 31"/>
    <property type="match status" value="1"/>
</dbReference>
<evidence type="ECO:0000256" key="3">
    <source>
        <dbReference type="ARBA" id="ARBA00023125"/>
    </source>
</evidence>
<feature type="region of interest" description="Disordered" evidence="7">
    <location>
        <begin position="521"/>
        <end position="542"/>
    </location>
</feature>
<protein>
    <recommendedName>
        <fullName evidence="8">WRKY domain-containing protein</fullName>
    </recommendedName>
</protein>
<reference evidence="9 10" key="1">
    <citation type="journal article" date="2023" name="G3 (Bethesda)">
        <title>A chromosome-length genome assembly and annotation of blackberry (Rubus argutus, cv. 'Hillquist').</title>
        <authorList>
            <person name="Bruna T."/>
            <person name="Aryal R."/>
            <person name="Dudchenko O."/>
            <person name="Sargent D.J."/>
            <person name="Mead D."/>
            <person name="Buti M."/>
            <person name="Cavallini A."/>
            <person name="Hytonen T."/>
            <person name="Andres J."/>
            <person name="Pham M."/>
            <person name="Weisz D."/>
            <person name="Mascagni F."/>
            <person name="Usai G."/>
            <person name="Natali L."/>
            <person name="Bassil N."/>
            <person name="Fernandez G.E."/>
            <person name="Lomsadze A."/>
            <person name="Armour M."/>
            <person name="Olukolu B."/>
            <person name="Poorten T."/>
            <person name="Britton C."/>
            <person name="Davik J."/>
            <person name="Ashrafi H."/>
            <person name="Aiden E.L."/>
            <person name="Borodovsky M."/>
            <person name="Worthington M."/>
        </authorList>
    </citation>
    <scope>NUCLEOTIDE SEQUENCE [LARGE SCALE GENOMIC DNA]</scope>
    <source>
        <strain evidence="9">PI 553951</strain>
    </source>
</reference>
<evidence type="ECO:0000256" key="6">
    <source>
        <dbReference type="SAM" id="Coils"/>
    </source>
</evidence>
<feature type="region of interest" description="Disordered" evidence="7">
    <location>
        <begin position="238"/>
        <end position="271"/>
    </location>
</feature>
<feature type="compositionally biased region" description="Low complexity" evidence="7">
    <location>
        <begin position="525"/>
        <end position="542"/>
    </location>
</feature>
<dbReference type="PROSITE" id="PS50811">
    <property type="entry name" value="WRKY"/>
    <property type="match status" value="1"/>
</dbReference>
<dbReference type="InterPro" id="IPR036576">
    <property type="entry name" value="WRKY_dom_sf"/>
</dbReference>
<dbReference type="InterPro" id="IPR044810">
    <property type="entry name" value="WRKY_plant"/>
</dbReference>
<keyword evidence="5" id="KW-0539">Nucleus</keyword>
<dbReference type="PANTHER" id="PTHR31429">
    <property type="entry name" value="WRKY TRANSCRIPTION FACTOR 36-RELATED"/>
    <property type="match status" value="1"/>
</dbReference>
<dbReference type="Proteomes" id="UP001457282">
    <property type="component" value="Unassembled WGS sequence"/>
</dbReference>
<evidence type="ECO:0000256" key="4">
    <source>
        <dbReference type="ARBA" id="ARBA00023163"/>
    </source>
</evidence>
<keyword evidence="4" id="KW-0804">Transcription</keyword>
<dbReference type="InterPro" id="IPR003657">
    <property type="entry name" value="WRKY_dom"/>
</dbReference>
<evidence type="ECO:0000256" key="1">
    <source>
        <dbReference type="ARBA" id="ARBA00004123"/>
    </source>
</evidence>
<dbReference type="PANTHER" id="PTHR31429:SF50">
    <property type="entry name" value="WRKY DOMAIN-CONTAINING PROTEIN"/>
    <property type="match status" value="1"/>
</dbReference>
<comment type="caution">
    <text evidence="9">The sequence shown here is derived from an EMBL/GenBank/DDBJ whole genome shotgun (WGS) entry which is preliminary data.</text>
</comment>
<keyword evidence="10" id="KW-1185">Reference proteome</keyword>
<keyword evidence="6" id="KW-0175">Coiled coil</keyword>
<feature type="region of interest" description="Disordered" evidence="7">
    <location>
        <begin position="66"/>
        <end position="86"/>
    </location>
</feature>
<dbReference type="GO" id="GO:0003700">
    <property type="term" value="F:DNA-binding transcription factor activity"/>
    <property type="evidence" value="ECO:0007669"/>
    <property type="project" value="InterPro"/>
</dbReference>
<dbReference type="GO" id="GO:0005634">
    <property type="term" value="C:nucleus"/>
    <property type="evidence" value="ECO:0007669"/>
    <property type="project" value="UniProtKB-SubCell"/>
</dbReference>
<dbReference type="SMART" id="SM00774">
    <property type="entry name" value="WRKY"/>
    <property type="match status" value="1"/>
</dbReference>
<keyword evidence="2" id="KW-0805">Transcription regulation</keyword>
<dbReference type="AlphaFoldDB" id="A0AAW1WIX3"/>
<organism evidence="9 10">
    <name type="scientific">Rubus argutus</name>
    <name type="common">Southern blackberry</name>
    <dbReference type="NCBI Taxonomy" id="59490"/>
    <lineage>
        <taxon>Eukaryota</taxon>
        <taxon>Viridiplantae</taxon>
        <taxon>Streptophyta</taxon>
        <taxon>Embryophyta</taxon>
        <taxon>Tracheophyta</taxon>
        <taxon>Spermatophyta</taxon>
        <taxon>Magnoliopsida</taxon>
        <taxon>eudicotyledons</taxon>
        <taxon>Gunneridae</taxon>
        <taxon>Pentapetalae</taxon>
        <taxon>rosids</taxon>
        <taxon>fabids</taxon>
        <taxon>Rosales</taxon>
        <taxon>Rosaceae</taxon>
        <taxon>Rosoideae</taxon>
        <taxon>Rosoideae incertae sedis</taxon>
        <taxon>Rubus</taxon>
    </lineage>
</organism>
<feature type="compositionally biased region" description="Low complexity" evidence="7">
    <location>
        <begin position="578"/>
        <end position="611"/>
    </location>
</feature>
<dbReference type="GO" id="GO:0043565">
    <property type="term" value="F:sequence-specific DNA binding"/>
    <property type="evidence" value="ECO:0007669"/>
    <property type="project" value="InterPro"/>
</dbReference>
<dbReference type="EMBL" id="JBEDUW010000006">
    <property type="protein sequence ID" value="KAK9924518.1"/>
    <property type="molecule type" value="Genomic_DNA"/>
</dbReference>
<evidence type="ECO:0000313" key="9">
    <source>
        <dbReference type="EMBL" id="KAK9924518.1"/>
    </source>
</evidence>
<comment type="subcellular location">
    <subcellularLocation>
        <location evidence="1">Nucleus</location>
    </subcellularLocation>
</comment>
<dbReference type="Gene3D" id="2.20.25.80">
    <property type="entry name" value="WRKY domain"/>
    <property type="match status" value="1"/>
</dbReference>
<dbReference type="Pfam" id="PF03106">
    <property type="entry name" value="WRKY"/>
    <property type="match status" value="1"/>
</dbReference>
<evidence type="ECO:0000256" key="5">
    <source>
        <dbReference type="ARBA" id="ARBA00023242"/>
    </source>
</evidence>
<feature type="coiled-coil region" evidence="6">
    <location>
        <begin position="154"/>
        <end position="188"/>
    </location>
</feature>